<comment type="caution">
    <text evidence="3">The sequence shown here is derived from an EMBL/GenBank/DDBJ whole genome shotgun (WGS) entry which is preliminary data.</text>
</comment>
<dbReference type="GO" id="GO:0016757">
    <property type="term" value="F:glycosyltransferase activity"/>
    <property type="evidence" value="ECO:0007669"/>
    <property type="project" value="InterPro"/>
</dbReference>
<evidence type="ECO:0000259" key="2">
    <source>
        <dbReference type="Pfam" id="PF00534"/>
    </source>
</evidence>
<dbReference type="AlphaFoldDB" id="A0A4Q0AHB1"/>
<accession>A0A4Q0AHB1</accession>
<dbReference type="PANTHER" id="PTHR46401:SF2">
    <property type="entry name" value="GLYCOSYLTRANSFERASE WBBK-RELATED"/>
    <property type="match status" value="1"/>
</dbReference>
<evidence type="ECO:0000256" key="1">
    <source>
        <dbReference type="ARBA" id="ARBA00022679"/>
    </source>
</evidence>
<dbReference type="PANTHER" id="PTHR46401">
    <property type="entry name" value="GLYCOSYLTRANSFERASE WBBK-RELATED"/>
    <property type="match status" value="1"/>
</dbReference>
<proteinExistence type="predicted"/>
<dbReference type="Proteomes" id="UP000289257">
    <property type="component" value="Unassembled WGS sequence"/>
</dbReference>
<evidence type="ECO:0000313" key="3">
    <source>
        <dbReference type="EMBL" id="RWZ78349.1"/>
    </source>
</evidence>
<evidence type="ECO:0000313" key="4">
    <source>
        <dbReference type="Proteomes" id="UP000289257"/>
    </source>
</evidence>
<protein>
    <submittedName>
        <fullName evidence="3">Glycosyltransferase</fullName>
    </submittedName>
</protein>
<name>A0A4Q0AHB1_9BACT</name>
<gene>
    <name evidence="3" type="ORF">EOT05_01115</name>
</gene>
<dbReference type="Pfam" id="PF00534">
    <property type="entry name" value="Glycos_transf_1"/>
    <property type="match status" value="1"/>
</dbReference>
<dbReference type="Gene3D" id="3.40.50.2000">
    <property type="entry name" value="Glycogen Phosphorylase B"/>
    <property type="match status" value="1"/>
</dbReference>
<dbReference type="SUPFAM" id="SSF53756">
    <property type="entry name" value="UDP-Glycosyltransferase/glycogen phosphorylase"/>
    <property type="match status" value="1"/>
</dbReference>
<dbReference type="EMBL" id="SCKX01000001">
    <property type="protein sequence ID" value="RWZ78349.1"/>
    <property type="molecule type" value="Genomic_DNA"/>
</dbReference>
<dbReference type="InterPro" id="IPR001296">
    <property type="entry name" value="Glyco_trans_1"/>
</dbReference>
<keyword evidence="4" id="KW-1185">Reference proteome</keyword>
<reference evidence="3" key="1">
    <citation type="submission" date="2019-01" db="EMBL/GenBank/DDBJ databases">
        <title>Genomic signatures and co-occurrence patterns of the ultra-small Saccharimodia (Patescibacteria phylum) suggest a symbiotic lifestyle.</title>
        <authorList>
            <person name="Lemos L."/>
            <person name="Medeiros J."/>
            <person name="Andreote F."/>
            <person name="Fernandes G."/>
            <person name="Varani A."/>
            <person name="Oliveira G."/>
            <person name="Pylro V."/>
        </authorList>
    </citation>
    <scope>NUCLEOTIDE SEQUENCE [LARGE SCALE GENOMIC DNA]</scope>
    <source>
        <strain evidence="3">AMD02</strain>
    </source>
</reference>
<dbReference type="GO" id="GO:0009103">
    <property type="term" value="P:lipopolysaccharide biosynthetic process"/>
    <property type="evidence" value="ECO:0007669"/>
    <property type="project" value="TreeGrafter"/>
</dbReference>
<sequence length="757" mass="84246">MKRVLMVDAQVFQTVAWHRGMGKYSSELISAIAKLNQTKKRWVHIEFILSSRLPIEDGVLKTIGKKMGSPKFVHLDLSQDEITNAAAVMGHNRKIIDAHVAEHAIDSIGGVEIEYLILSPMQGGVCSVFPSNSAVHKGALFYDLIPFMFHEIYFRNKIAEIEFLTKLTELLKADVYLAISKTVANDLAIYLGVDPTRIKSIDGGPIEHATRKQKVMVNKPFILMPTGNDLRKNNRVGIQGFNEFNRKHDNTYTLVITSYFDPDQIAELSKISENVVFTGNVSGEELNYLYEECEVLLFPSEYEGLGLPVLEAVEKNKPVACSDIMVFREISVDAFHFFDPSFATAIATALDESLHGVIDQDQYNGILDKYTWEASANAAVEAFEHVPLIREGTTKELITVFAPNPEAKTAVSRTVQRLHSELSRRYNTVYFFEGAYDNGAPRPNMLPFVTEALNISKDVPINIKNNSSAIIYHIGDSQDSIKSLFSALANPGILILHTLDITKLWKGMLEDEKLISLDRYDFEVDLNKNVRTEGTNMLASLISGQQAVIVFSEKWKKLIDTLAKKIGVTPLVVVANYPASSLVYKDLLPVKKNIIGTSGLTRDSHAMAVFAELESPSIEKLYIAEGTSQYEIAADENIPTIKVMNDRYFENNVSRLDVSFASNNDSAIAAIEASRYGATPFYIAPKELSGVDLPCSKLDISGIGELNKSVERFILMTHKDRIISQAQAAIVTTHSYHSFVNTVKNVIDTLKKDANIL</sequence>
<organism evidence="3 4">
    <name type="scientific">Candidatus Microsaccharimonas sossegonensis</name>
    <dbReference type="NCBI Taxonomy" id="2506948"/>
    <lineage>
        <taxon>Bacteria</taxon>
        <taxon>Candidatus Saccharimonadota</taxon>
        <taxon>Candidatus Saccharimonadia</taxon>
        <taxon>Candidatus Saccharimonadales</taxon>
        <taxon>Candidatus Saccharimonadaceae</taxon>
        <taxon>Candidatus Microsaccharimonas</taxon>
    </lineage>
</organism>
<keyword evidence="1" id="KW-0808">Transferase</keyword>
<feature type="domain" description="Glycosyl transferase family 1" evidence="2">
    <location>
        <begin position="218"/>
        <end position="355"/>
    </location>
</feature>